<name>A0AAD7HI74_9AGAR</name>
<evidence type="ECO:0000313" key="1">
    <source>
        <dbReference type="EMBL" id="KAJ7720616.1"/>
    </source>
</evidence>
<reference evidence="1" key="1">
    <citation type="submission" date="2023-03" db="EMBL/GenBank/DDBJ databases">
        <title>Massive genome expansion in bonnet fungi (Mycena s.s.) driven by repeated elements and novel gene families across ecological guilds.</title>
        <authorList>
            <consortium name="Lawrence Berkeley National Laboratory"/>
            <person name="Harder C.B."/>
            <person name="Miyauchi S."/>
            <person name="Viragh M."/>
            <person name="Kuo A."/>
            <person name="Thoen E."/>
            <person name="Andreopoulos B."/>
            <person name="Lu D."/>
            <person name="Skrede I."/>
            <person name="Drula E."/>
            <person name="Henrissat B."/>
            <person name="Morin E."/>
            <person name="Kohler A."/>
            <person name="Barry K."/>
            <person name="LaButti K."/>
            <person name="Morin E."/>
            <person name="Salamov A."/>
            <person name="Lipzen A."/>
            <person name="Mereny Z."/>
            <person name="Hegedus B."/>
            <person name="Baldrian P."/>
            <person name="Stursova M."/>
            <person name="Weitz H."/>
            <person name="Taylor A."/>
            <person name="Grigoriev I.V."/>
            <person name="Nagy L.G."/>
            <person name="Martin F."/>
            <person name="Kauserud H."/>
        </authorList>
    </citation>
    <scope>NUCLEOTIDE SEQUENCE</scope>
    <source>
        <strain evidence="1">CBHHK182m</strain>
    </source>
</reference>
<accession>A0AAD7HI74</accession>
<dbReference type="EMBL" id="JARKIB010000238">
    <property type="protein sequence ID" value="KAJ7720616.1"/>
    <property type="molecule type" value="Genomic_DNA"/>
</dbReference>
<keyword evidence="2" id="KW-1185">Reference proteome</keyword>
<gene>
    <name evidence="1" type="ORF">B0H16DRAFT_1738727</name>
</gene>
<protein>
    <submittedName>
        <fullName evidence="1">Uncharacterized protein</fullName>
    </submittedName>
</protein>
<comment type="caution">
    <text evidence="1">The sequence shown here is derived from an EMBL/GenBank/DDBJ whole genome shotgun (WGS) entry which is preliminary data.</text>
</comment>
<evidence type="ECO:0000313" key="2">
    <source>
        <dbReference type="Proteomes" id="UP001215598"/>
    </source>
</evidence>
<sequence>MPSSNVEADDQSWLAFGWPVNYRFPDALGLPGEEDPVETYQSVPRTQAGLNEWAFIARNKAERDHTRGLLLLYRNPPPLPIAPGASRGVICPVGIRVQGFIERSNLGPLGNWASGKPAQGATQFIVLSGGLHHADVFRQYKRTVQEVVKFIHRTLDSPVPEPASRDEQDMLFIGRRVFAKVNSGNRRRPTALVAGDDPRGLCQEIDHEWRVLNKLKIGSYIPNDDDPGSGHSVPSDALNIHDGDFVDVCVGFDIVSKPAHNGGHNVKVHLNMEHVLLLVSALDELPPIADEDSADAVPVYRLPCPELSRLYPMNTIYASHLVGSSYVSLFG</sequence>
<proteinExistence type="predicted"/>
<organism evidence="1 2">
    <name type="scientific">Mycena metata</name>
    <dbReference type="NCBI Taxonomy" id="1033252"/>
    <lineage>
        <taxon>Eukaryota</taxon>
        <taxon>Fungi</taxon>
        <taxon>Dikarya</taxon>
        <taxon>Basidiomycota</taxon>
        <taxon>Agaricomycotina</taxon>
        <taxon>Agaricomycetes</taxon>
        <taxon>Agaricomycetidae</taxon>
        <taxon>Agaricales</taxon>
        <taxon>Marasmiineae</taxon>
        <taxon>Mycenaceae</taxon>
        <taxon>Mycena</taxon>
    </lineage>
</organism>
<dbReference type="Proteomes" id="UP001215598">
    <property type="component" value="Unassembled WGS sequence"/>
</dbReference>
<dbReference type="AlphaFoldDB" id="A0AAD7HI74"/>